<dbReference type="GO" id="GO:0008168">
    <property type="term" value="F:methyltransferase activity"/>
    <property type="evidence" value="ECO:0007669"/>
    <property type="project" value="UniProtKB-KW"/>
</dbReference>
<evidence type="ECO:0000313" key="3">
    <source>
        <dbReference type="Proteomes" id="UP001055439"/>
    </source>
</evidence>
<keyword evidence="3" id="KW-1185">Reference proteome</keyword>
<dbReference type="PANTHER" id="PTHR43036:SF2">
    <property type="entry name" value="OS04G0481300 PROTEIN"/>
    <property type="match status" value="1"/>
</dbReference>
<organism evidence="2 3">
    <name type="scientific">Musa troglodytarum</name>
    <name type="common">fe'i banana</name>
    <dbReference type="NCBI Taxonomy" id="320322"/>
    <lineage>
        <taxon>Eukaryota</taxon>
        <taxon>Viridiplantae</taxon>
        <taxon>Streptophyta</taxon>
        <taxon>Embryophyta</taxon>
        <taxon>Tracheophyta</taxon>
        <taxon>Spermatophyta</taxon>
        <taxon>Magnoliopsida</taxon>
        <taxon>Liliopsida</taxon>
        <taxon>Zingiberales</taxon>
        <taxon>Musaceae</taxon>
        <taxon>Musa</taxon>
    </lineage>
</organism>
<dbReference type="PANTHER" id="PTHR43036">
    <property type="entry name" value="OSJNBB0011N17.9 PROTEIN"/>
    <property type="match status" value="1"/>
</dbReference>
<feature type="region of interest" description="Disordered" evidence="1">
    <location>
        <begin position="125"/>
        <end position="171"/>
    </location>
</feature>
<proteinExistence type="predicted"/>
<evidence type="ECO:0000313" key="2">
    <source>
        <dbReference type="EMBL" id="URE39151.1"/>
    </source>
</evidence>
<accession>A0A9E7HTA1</accession>
<keyword evidence="2" id="KW-0489">Methyltransferase</keyword>
<dbReference type="GO" id="GO:0032259">
    <property type="term" value="P:methylation"/>
    <property type="evidence" value="ECO:0007669"/>
    <property type="project" value="UniProtKB-KW"/>
</dbReference>
<protein>
    <submittedName>
        <fullName evidence="2">Methyltransferase domain</fullName>
    </submittedName>
</protein>
<sequence length="171" mass="18352">MATVRPPPLLPRIAAVSSSHSDPSRAAGQIKRLVLTSEGRTKLNTAPDRDFYAFPRFVTHVDAAFISALRGLYRERLASGWAVLDLDDGNNDDGMGVDVTCSQVTSPGPRLAKSHGACPPWSGLIASGQSTPNADRGMSPSRTPTEACRHPAKVRSSIQRQLPTSGHIRKK</sequence>
<dbReference type="Proteomes" id="UP001055439">
    <property type="component" value="Chromosome 8"/>
</dbReference>
<gene>
    <name evidence="2" type="ORF">MUK42_14445</name>
</gene>
<reference evidence="2" key="1">
    <citation type="submission" date="2022-05" db="EMBL/GenBank/DDBJ databases">
        <title>The Musa troglodytarum L. genome provides insights into the mechanism of non-climacteric behaviour and enrichment of carotenoids.</title>
        <authorList>
            <person name="Wang J."/>
        </authorList>
    </citation>
    <scope>NUCLEOTIDE SEQUENCE</scope>
    <source>
        <tissue evidence="2">Leaf</tissue>
    </source>
</reference>
<evidence type="ECO:0000256" key="1">
    <source>
        <dbReference type="SAM" id="MobiDB-lite"/>
    </source>
</evidence>
<dbReference type="AlphaFoldDB" id="A0A9E7HTA1"/>
<dbReference type="EMBL" id="CP097510">
    <property type="protein sequence ID" value="URE39151.1"/>
    <property type="molecule type" value="Genomic_DNA"/>
</dbReference>
<keyword evidence="2" id="KW-0808">Transferase</keyword>
<name>A0A9E7HTA1_9LILI</name>